<evidence type="ECO:0000259" key="3">
    <source>
        <dbReference type="Pfam" id="PF13349"/>
    </source>
</evidence>
<reference evidence="4" key="1">
    <citation type="submission" date="2021-03" db="EMBL/GenBank/DDBJ databases">
        <title>Pengzhenrongella sicca gen. nov., sp. nov., a new member of suborder Micrococcineae isolated from High-Arctic tundra soil.</title>
        <authorList>
            <person name="Peng F."/>
        </authorList>
    </citation>
    <scope>NUCLEOTIDE SEQUENCE</scope>
    <source>
        <strain evidence="4">LRZ-2</strain>
    </source>
</reference>
<organism evidence="4 5">
    <name type="scientific">Pengzhenrongella sicca</name>
    <dbReference type="NCBI Taxonomy" id="2819238"/>
    <lineage>
        <taxon>Bacteria</taxon>
        <taxon>Bacillati</taxon>
        <taxon>Actinomycetota</taxon>
        <taxon>Actinomycetes</taxon>
        <taxon>Micrococcales</taxon>
        <taxon>Pengzhenrongella</taxon>
    </lineage>
</organism>
<protein>
    <submittedName>
        <fullName evidence="4">DUF4097 family beta strand repeat protein</fullName>
    </submittedName>
</protein>
<keyword evidence="2" id="KW-1133">Transmembrane helix</keyword>
<evidence type="ECO:0000256" key="1">
    <source>
        <dbReference type="SAM" id="MobiDB-lite"/>
    </source>
</evidence>
<evidence type="ECO:0000313" key="5">
    <source>
        <dbReference type="Proteomes" id="UP000663937"/>
    </source>
</evidence>
<dbReference type="EMBL" id="CP071868">
    <property type="protein sequence ID" value="QTE30876.1"/>
    <property type="molecule type" value="Genomic_DNA"/>
</dbReference>
<evidence type="ECO:0000313" key="4">
    <source>
        <dbReference type="EMBL" id="QTE30876.1"/>
    </source>
</evidence>
<dbReference type="InterPro" id="IPR025164">
    <property type="entry name" value="Toastrack_DUF4097"/>
</dbReference>
<dbReference type="Proteomes" id="UP000663937">
    <property type="component" value="Chromosome"/>
</dbReference>
<keyword evidence="5" id="KW-1185">Reference proteome</keyword>
<feature type="region of interest" description="Disordered" evidence="1">
    <location>
        <begin position="1"/>
        <end position="23"/>
    </location>
</feature>
<feature type="compositionally biased region" description="Low complexity" evidence="1">
    <location>
        <begin position="1"/>
        <end position="21"/>
    </location>
</feature>
<evidence type="ECO:0000256" key="2">
    <source>
        <dbReference type="SAM" id="Phobius"/>
    </source>
</evidence>
<dbReference type="KEGG" id="psic:J4E96_08095"/>
<gene>
    <name evidence="4" type="ORF">J4E96_08095</name>
</gene>
<keyword evidence="2" id="KW-0472">Membrane</keyword>
<accession>A0A8A4ZK36</accession>
<feature type="transmembrane region" description="Helical" evidence="2">
    <location>
        <begin position="29"/>
        <end position="53"/>
    </location>
</feature>
<dbReference type="RefSeq" id="WP_227425251.1">
    <property type="nucleotide sequence ID" value="NZ_CP071868.1"/>
</dbReference>
<keyword evidence="2" id="KW-0812">Transmembrane</keyword>
<dbReference type="AlphaFoldDB" id="A0A8A4ZK36"/>
<feature type="domain" description="DUF4097" evidence="3">
    <location>
        <begin position="146"/>
        <end position="277"/>
    </location>
</feature>
<proteinExistence type="predicted"/>
<name>A0A8A4ZK36_9MICO</name>
<dbReference type="Pfam" id="PF13349">
    <property type="entry name" value="DUF4097"/>
    <property type="match status" value="1"/>
</dbReference>
<sequence>MTNETTTPATADPVAPGPAARRAPDGRRALRVVGVSTALLLVLVSALSVVSLLSRLSEHHTGSYAGIRTVEIHAGFEDVELTGSATATSVSMDRAAAWSLFKPVIAERLDGDRLVISSRCQLPVGLGCSGHIILVVPAGVAVQLFASDGTVQVGEMSGPTTLNVEDGRTILRALSGEVDVTSSDGDITGTDLAGGLTVRTSDGSVDLTGLRSTRVDAQTSDGDVRLDFAAAPISVTAQTDDGSIRVIVPNDGDAYRVIADVGGDGRRTVTVPADSRSDRSIELRAREGSIDVGTTP</sequence>